<dbReference type="Gene3D" id="3.40.50.11190">
    <property type="match status" value="1"/>
</dbReference>
<gene>
    <name evidence="1" type="ORF">V0U35_10095</name>
</gene>
<dbReference type="RefSeq" id="WP_330196590.1">
    <property type="nucleotide sequence ID" value="NZ_JAZDRO010000004.1"/>
</dbReference>
<proteinExistence type="predicted"/>
<organism evidence="1 2">
    <name type="scientific">Hyphobacterium marinum</name>
    <dbReference type="NCBI Taxonomy" id="3116574"/>
    <lineage>
        <taxon>Bacteria</taxon>
        <taxon>Pseudomonadati</taxon>
        <taxon>Pseudomonadota</taxon>
        <taxon>Alphaproteobacteria</taxon>
        <taxon>Maricaulales</taxon>
        <taxon>Maricaulaceae</taxon>
        <taxon>Hyphobacterium</taxon>
    </lineage>
</organism>
<accession>A0ABU7M005</accession>
<keyword evidence="2" id="KW-1185">Reference proteome</keyword>
<dbReference type="Proteomes" id="UP001310692">
    <property type="component" value="Unassembled WGS sequence"/>
</dbReference>
<reference evidence="1 2" key="1">
    <citation type="submission" date="2024-01" db="EMBL/GenBank/DDBJ databases">
        <title>Hyphobacterium bacterium isolated from marine sediment.</title>
        <authorList>
            <person name="Zhao S."/>
        </authorList>
    </citation>
    <scope>NUCLEOTIDE SEQUENCE [LARGE SCALE GENOMIC DNA]</scope>
    <source>
        <strain evidence="1 2">Y60-23</strain>
    </source>
</reference>
<protein>
    <recommendedName>
        <fullName evidence="3">Glycosyl transferase family 28 C-terminal domain-containing protein</fullName>
    </recommendedName>
</protein>
<dbReference type="SUPFAM" id="SSF53756">
    <property type="entry name" value="UDP-Glycosyltransferase/glycogen phosphorylase"/>
    <property type="match status" value="1"/>
</dbReference>
<evidence type="ECO:0008006" key="3">
    <source>
        <dbReference type="Google" id="ProtNLM"/>
    </source>
</evidence>
<dbReference type="EMBL" id="JAZDRO010000004">
    <property type="protein sequence ID" value="MEE2567031.1"/>
    <property type="molecule type" value="Genomic_DNA"/>
</dbReference>
<evidence type="ECO:0000313" key="1">
    <source>
        <dbReference type="EMBL" id="MEE2567031.1"/>
    </source>
</evidence>
<dbReference type="Gene3D" id="3.40.50.2000">
    <property type="entry name" value="Glycogen Phosphorylase B"/>
    <property type="match status" value="1"/>
</dbReference>
<evidence type="ECO:0000313" key="2">
    <source>
        <dbReference type="Proteomes" id="UP001310692"/>
    </source>
</evidence>
<sequence>MIWLRFQFGPQIGMGHAVRCLTLARALGEAGGEVGLLLDDDAPDLPGAKDFPVYPVAPDGSWPDTGGILFDVSHARTGDTLSRSIKALTRKGRKCAVIDGLGTNAYTDSPKANLVLSPYLVPPGTPARSGKSCLEGPQYAILGAEYADEPPELSGRKSRLLITIGGSDPWALTETALDAAHGALTLPRFDITVIAGPRLDTKRRSHLAARCRKLEVELLDAPSSLRDVLCASAVAILGPGLTKYEAAACNTPAVILAPDEETRTVNRPFAEAGLAYLLDAGQRNFAGELGAALGTQAARKRSSWSGRKIVDGQGAARSAAAIREALGE</sequence>
<name>A0ABU7M005_9PROT</name>
<comment type="caution">
    <text evidence="1">The sequence shown here is derived from an EMBL/GenBank/DDBJ whole genome shotgun (WGS) entry which is preliminary data.</text>
</comment>